<proteinExistence type="predicted"/>
<accession>R0LVL9</accession>
<evidence type="ECO:0000313" key="3">
    <source>
        <dbReference type="Proteomes" id="UP000296049"/>
    </source>
</evidence>
<evidence type="ECO:0000313" key="2">
    <source>
        <dbReference type="EMBL" id="EOB04488.1"/>
    </source>
</evidence>
<name>R0LVL9_ANAPL</name>
<reference evidence="3" key="1">
    <citation type="journal article" date="2013" name="Nat. Genet.">
        <title>The duck genome and transcriptome provide insight into an avian influenza virus reservoir species.</title>
        <authorList>
            <person name="Huang Y."/>
            <person name="Li Y."/>
            <person name="Burt D.W."/>
            <person name="Chen H."/>
            <person name="Zhang Y."/>
            <person name="Qian W."/>
            <person name="Kim H."/>
            <person name="Gan S."/>
            <person name="Zhao Y."/>
            <person name="Li J."/>
            <person name="Yi K."/>
            <person name="Feng H."/>
            <person name="Zhu P."/>
            <person name="Li B."/>
            <person name="Liu Q."/>
            <person name="Fairley S."/>
            <person name="Magor K.E."/>
            <person name="Du Z."/>
            <person name="Hu X."/>
            <person name="Goodman L."/>
            <person name="Tafer H."/>
            <person name="Vignal A."/>
            <person name="Lee T."/>
            <person name="Kim K.W."/>
            <person name="Sheng Z."/>
            <person name="An Y."/>
            <person name="Searle S."/>
            <person name="Herrero J."/>
            <person name="Groenen M.A."/>
            <person name="Crooijmans R.P."/>
            <person name="Faraut T."/>
            <person name="Cai Q."/>
            <person name="Webster R.G."/>
            <person name="Aldridge J.R."/>
            <person name="Warren W.C."/>
            <person name="Bartschat S."/>
            <person name="Kehr S."/>
            <person name="Marz M."/>
            <person name="Stadler P.F."/>
            <person name="Smith J."/>
            <person name="Kraus R.H."/>
            <person name="Zhao Y."/>
            <person name="Ren L."/>
            <person name="Fei J."/>
            <person name="Morisson M."/>
            <person name="Kaiser P."/>
            <person name="Griffin D.K."/>
            <person name="Rao M."/>
            <person name="Pitel F."/>
            <person name="Wang J."/>
            <person name="Li N."/>
        </authorList>
    </citation>
    <scope>NUCLEOTIDE SEQUENCE [LARGE SCALE GENOMIC DNA]</scope>
</reference>
<dbReference type="AlphaFoldDB" id="R0LVL9"/>
<organism evidence="2 3">
    <name type="scientific">Anas platyrhynchos</name>
    <name type="common">Mallard</name>
    <name type="synonym">Anas boschas</name>
    <dbReference type="NCBI Taxonomy" id="8839"/>
    <lineage>
        <taxon>Eukaryota</taxon>
        <taxon>Metazoa</taxon>
        <taxon>Chordata</taxon>
        <taxon>Craniata</taxon>
        <taxon>Vertebrata</taxon>
        <taxon>Euteleostomi</taxon>
        <taxon>Archelosauria</taxon>
        <taxon>Archosauria</taxon>
        <taxon>Dinosauria</taxon>
        <taxon>Saurischia</taxon>
        <taxon>Theropoda</taxon>
        <taxon>Coelurosauria</taxon>
        <taxon>Aves</taxon>
        <taxon>Neognathae</taxon>
        <taxon>Galloanserae</taxon>
        <taxon>Anseriformes</taxon>
        <taxon>Anatidae</taxon>
        <taxon>Anatinae</taxon>
        <taxon>Anas</taxon>
    </lineage>
</organism>
<feature type="compositionally biased region" description="Basic and acidic residues" evidence="1">
    <location>
        <begin position="53"/>
        <end position="65"/>
    </location>
</feature>
<protein>
    <submittedName>
        <fullName evidence="2">Uncharacterized protein</fullName>
    </submittedName>
</protein>
<feature type="compositionally biased region" description="Pro residues" evidence="1">
    <location>
        <begin position="18"/>
        <end position="28"/>
    </location>
</feature>
<dbReference type="Proteomes" id="UP000296049">
    <property type="component" value="Unassembled WGS sequence"/>
</dbReference>
<gene>
    <name evidence="2" type="ORF">Anapl_01436</name>
</gene>
<feature type="region of interest" description="Disordered" evidence="1">
    <location>
        <begin position="1"/>
        <end position="73"/>
    </location>
</feature>
<evidence type="ECO:0000256" key="1">
    <source>
        <dbReference type="SAM" id="MobiDB-lite"/>
    </source>
</evidence>
<dbReference type="EMBL" id="KB742781">
    <property type="protein sequence ID" value="EOB04488.1"/>
    <property type="molecule type" value="Genomic_DNA"/>
</dbReference>
<keyword evidence="3" id="KW-1185">Reference proteome</keyword>
<sequence length="318" mass="34972">MNASESSLGCKEEEEAGPLPPSPLPFGDPGPAEGARGGYTHGAEQLDAVSTEHSAHPPTDTREPDTACGIEPSHPRNAPVYYIGFLDDLRNAVLSDTKHECPEVPGKGQMMMRAEPHKAQVASGSCPSWTCRADGQGPLPSHGCFQMAQEQPGDVSCSESSSLPTPGEPDSCAAKPMRCAVQQQPHCICRAAQPSSQLLPSAVQLFLRNRNFRLLHQELSSLSYIFQLRLPNTRYDVWLNRKQSSGKMSNTTALQNTAKKRGALQQRNNPTEQYGLGNNVERCNRILNEELTLARFLTEFMMSNKELCFRDSEDFQEI</sequence>